<name>A0ABT2N505_9CYAN</name>
<dbReference type="Gene3D" id="3.30.700.10">
    <property type="entry name" value="Glycoprotein, Type 4 Pilin"/>
    <property type="match status" value="1"/>
</dbReference>
<dbReference type="Pfam" id="PF07963">
    <property type="entry name" value="N_methyl"/>
    <property type="match status" value="1"/>
</dbReference>
<keyword evidence="1" id="KW-0812">Transmembrane</keyword>
<evidence type="ECO:0000256" key="1">
    <source>
        <dbReference type="SAM" id="Phobius"/>
    </source>
</evidence>
<comment type="caution">
    <text evidence="2">The sequence shown here is derived from an EMBL/GenBank/DDBJ whole genome shotgun (WGS) entry which is preliminary data.</text>
</comment>
<dbReference type="Proteomes" id="UP001525961">
    <property type="component" value="Unassembled WGS sequence"/>
</dbReference>
<evidence type="ECO:0000313" key="2">
    <source>
        <dbReference type="EMBL" id="MCT7977672.1"/>
    </source>
</evidence>
<keyword evidence="3" id="KW-1185">Reference proteome</keyword>
<organism evidence="2 3">
    <name type="scientific">Laspinema olomoucense D3b</name>
    <dbReference type="NCBI Taxonomy" id="2953688"/>
    <lineage>
        <taxon>Bacteria</taxon>
        <taxon>Bacillati</taxon>
        <taxon>Cyanobacteriota</taxon>
        <taxon>Cyanophyceae</taxon>
        <taxon>Oscillatoriophycideae</taxon>
        <taxon>Oscillatoriales</taxon>
        <taxon>Laspinemataceae</taxon>
        <taxon>Laspinema</taxon>
        <taxon>Laspinema olomoucense</taxon>
    </lineage>
</organism>
<dbReference type="InterPro" id="IPR045584">
    <property type="entry name" value="Pilin-like"/>
</dbReference>
<dbReference type="NCBIfam" id="TIGR02532">
    <property type="entry name" value="IV_pilin_GFxxxE"/>
    <property type="match status" value="1"/>
</dbReference>
<dbReference type="EMBL" id="JAMXFA010000008">
    <property type="protein sequence ID" value="MCT7977672.1"/>
    <property type="molecule type" value="Genomic_DNA"/>
</dbReference>
<keyword evidence="1" id="KW-0472">Membrane</keyword>
<dbReference type="SUPFAM" id="SSF54523">
    <property type="entry name" value="Pili subunits"/>
    <property type="match status" value="1"/>
</dbReference>
<proteinExistence type="predicted"/>
<sequence>MSKKSESGYTLTELLCVVIIIGILCAVLLPTLMRVIGTFRVNTAILQIHLHAGAARMGAIGSAFDGHNVREETSRTVCIANTDKGIKFQQIAGTNCEALSESSWIHVGGGVQVDEDNSTFRTRAGIMGKGSGSNPIFRVSFADTRAGLGASYGSLGRVTVKHSWTPERRCYFQFNVDGSSNIRRNKECNVRRRK</sequence>
<keyword evidence="1" id="KW-1133">Transmembrane helix</keyword>
<feature type="transmembrane region" description="Helical" evidence="1">
    <location>
        <begin position="12"/>
        <end position="33"/>
    </location>
</feature>
<reference evidence="2 3" key="1">
    <citation type="journal article" date="2022" name="Front. Microbiol.">
        <title>High genomic differentiation and limited gene flow indicate recent cryptic speciation within the genus Laspinema (cyanobacteria).</title>
        <authorList>
            <person name="Stanojkovic A."/>
            <person name="Skoupy S."/>
            <person name="Skaloud P."/>
            <person name="Dvorak P."/>
        </authorList>
    </citation>
    <scope>NUCLEOTIDE SEQUENCE [LARGE SCALE GENOMIC DNA]</scope>
    <source>
        <strain evidence="2 3">D3b</strain>
    </source>
</reference>
<evidence type="ECO:0000313" key="3">
    <source>
        <dbReference type="Proteomes" id="UP001525961"/>
    </source>
</evidence>
<dbReference type="RefSeq" id="WP_261235134.1">
    <property type="nucleotide sequence ID" value="NZ_JAMXFA010000008.1"/>
</dbReference>
<accession>A0ABT2N505</accession>
<protein>
    <submittedName>
        <fullName evidence="2">Type II secretion system GspH family protein</fullName>
    </submittedName>
</protein>
<gene>
    <name evidence="2" type="ORF">NG792_08145</name>
</gene>
<dbReference type="InterPro" id="IPR012902">
    <property type="entry name" value="N_methyl_site"/>
</dbReference>